<gene>
    <name evidence="3" type="ORF">L228DRAFT_239146</name>
</gene>
<feature type="region of interest" description="Disordered" evidence="1">
    <location>
        <begin position="291"/>
        <end position="315"/>
    </location>
</feature>
<organism evidence="3 4">
    <name type="scientific">Xylona heveae (strain CBS 132557 / TC161)</name>
    <dbReference type="NCBI Taxonomy" id="1328760"/>
    <lineage>
        <taxon>Eukaryota</taxon>
        <taxon>Fungi</taxon>
        <taxon>Dikarya</taxon>
        <taxon>Ascomycota</taxon>
        <taxon>Pezizomycotina</taxon>
        <taxon>Xylonomycetes</taxon>
        <taxon>Xylonales</taxon>
        <taxon>Xylonaceae</taxon>
        <taxon>Xylona</taxon>
    </lineage>
</organism>
<proteinExistence type="predicted"/>
<evidence type="ECO:0000313" key="3">
    <source>
        <dbReference type="EMBL" id="KZF22138.1"/>
    </source>
</evidence>
<name>A0A165GG33_XYLHT</name>
<dbReference type="InParanoid" id="A0A165GG33"/>
<dbReference type="AlphaFoldDB" id="A0A165GG33"/>
<protein>
    <submittedName>
        <fullName evidence="3">Metallo-dependent phosphatase</fullName>
    </submittedName>
</protein>
<dbReference type="PANTHER" id="PTHR12905:SF16">
    <property type="entry name" value="SER_THR PROTEIN PHOSPHATASE FAMILY PROTEIN (AFU_ORTHOLOGUE AFUA_1G06000)"/>
    <property type="match status" value="1"/>
</dbReference>
<dbReference type="PANTHER" id="PTHR12905">
    <property type="entry name" value="METALLOPHOSPHOESTERASE"/>
    <property type="match status" value="1"/>
</dbReference>
<dbReference type="InterPro" id="IPR004843">
    <property type="entry name" value="Calcineurin-like_PHP"/>
</dbReference>
<sequence>MNPIIHDLPKSRKVRLVCVSDTHNASALTGAFKLPRGDILVHAGDLSNQGSLSELRRAAEWIEKTEFQVKIVIAGNHDITLDQEFYQQYGPYFHNQHPQDSQECIKLFTESQNITYLTHSAATVRVPYLDGTEVKLKVFGSPYSPARGRWAFGYSPEQATALWDEVPLDTDVLVTHTPPKYHCDESRDRGAAGCETLRQTLWRVRPRLAICGHVHEGRGAETIRWDLESPNIKYKEHSTRYWNDPGVGNKQSLLDLSAKGGGPLENDGLTGDLIPSHVDVIRENHTIPTAGHSTLFSNARDLPSRPHPTDDGERLASLEHPKTANESHNNSQITNDTFDADWRTRGLRKTTRGQGGHPLSGRSDMESLAGRLGRKETCVINAAIMATSWPHNLGGGKRYNKPIVVDIDMPVTPIGTEEQRR</sequence>
<evidence type="ECO:0000259" key="2">
    <source>
        <dbReference type="Pfam" id="PF00149"/>
    </source>
</evidence>
<dbReference type="Gene3D" id="3.60.21.10">
    <property type="match status" value="1"/>
</dbReference>
<accession>A0A165GG33</accession>
<dbReference type="InterPro" id="IPR051693">
    <property type="entry name" value="UPF0046_metallophosphoest"/>
</dbReference>
<dbReference type="EMBL" id="KV407459">
    <property type="protein sequence ID" value="KZF22138.1"/>
    <property type="molecule type" value="Genomic_DNA"/>
</dbReference>
<dbReference type="RefSeq" id="XP_018187693.1">
    <property type="nucleotide sequence ID" value="XM_018331116.1"/>
</dbReference>
<dbReference type="InterPro" id="IPR029052">
    <property type="entry name" value="Metallo-depent_PP-like"/>
</dbReference>
<feature type="compositionally biased region" description="Basic and acidic residues" evidence="1">
    <location>
        <begin position="302"/>
        <end position="315"/>
    </location>
</feature>
<dbReference type="SUPFAM" id="SSF56300">
    <property type="entry name" value="Metallo-dependent phosphatases"/>
    <property type="match status" value="1"/>
</dbReference>
<evidence type="ECO:0000313" key="4">
    <source>
        <dbReference type="Proteomes" id="UP000076632"/>
    </source>
</evidence>
<dbReference type="OMA" id="HIHDGRG"/>
<dbReference type="CDD" id="cd07379">
    <property type="entry name" value="MPP_239FB"/>
    <property type="match status" value="1"/>
</dbReference>
<reference evidence="3 4" key="1">
    <citation type="journal article" date="2016" name="Fungal Biol.">
        <title>The genome of Xylona heveae provides a window into fungal endophytism.</title>
        <authorList>
            <person name="Gazis R."/>
            <person name="Kuo A."/>
            <person name="Riley R."/>
            <person name="LaButti K."/>
            <person name="Lipzen A."/>
            <person name="Lin J."/>
            <person name="Amirebrahimi M."/>
            <person name="Hesse C.N."/>
            <person name="Spatafora J.W."/>
            <person name="Henrissat B."/>
            <person name="Hainaut M."/>
            <person name="Grigoriev I.V."/>
            <person name="Hibbett D.S."/>
        </authorList>
    </citation>
    <scope>NUCLEOTIDE SEQUENCE [LARGE SCALE GENOMIC DNA]</scope>
    <source>
        <strain evidence="3 4">TC161</strain>
    </source>
</reference>
<dbReference type="Pfam" id="PF00149">
    <property type="entry name" value="Metallophos"/>
    <property type="match status" value="1"/>
</dbReference>
<evidence type="ECO:0000256" key="1">
    <source>
        <dbReference type="SAM" id="MobiDB-lite"/>
    </source>
</evidence>
<keyword evidence="4" id="KW-1185">Reference proteome</keyword>
<dbReference type="Proteomes" id="UP000076632">
    <property type="component" value="Unassembled WGS sequence"/>
</dbReference>
<feature type="domain" description="Calcineurin-like phosphoesterase" evidence="2">
    <location>
        <begin position="15"/>
        <end position="216"/>
    </location>
</feature>
<dbReference type="GO" id="GO:0016787">
    <property type="term" value="F:hydrolase activity"/>
    <property type="evidence" value="ECO:0007669"/>
    <property type="project" value="InterPro"/>
</dbReference>
<dbReference type="GeneID" id="28896253"/>
<dbReference type="OrthoDB" id="630188at2759"/>